<comment type="caution">
    <text evidence="2">The sequence shown here is derived from an EMBL/GenBank/DDBJ whole genome shotgun (WGS) entry which is preliminary data.</text>
</comment>
<protein>
    <submittedName>
        <fullName evidence="2">Uncharacterized protein</fullName>
    </submittedName>
</protein>
<evidence type="ECO:0000256" key="1">
    <source>
        <dbReference type="SAM" id="MobiDB-lite"/>
    </source>
</evidence>
<dbReference type="AlphaFoldDB" id="A0A699T8I6"/>
<gene>
    <name evidence="2" type="ORF">Tci_878466</name>
</gene>
<feature type="region of interest" description="Disordered" evidence="1">
    <location>
        <begin position="101"/>
        <end position="132"/>
    </location>
</feature>
<accession>A0A699T8I6</accession>
<reference evidence="2" key="1">
    <citation type="journal article" date="2019" name="Sci. Rep.">
        <title>Draft genome of Tanacetum cinerariifolium, the natural source of mosquito coil.</title>
        <authorList>
            <person name="Yamashiro T."/>
            <person name="Shiraishi A."/>
            <person name="Satake H."/>
            <person name="Nakayama K."/>
        </authorList>
    </citation>
    <scope>NUCLEOTIDE SEQUENCE</scope>
</reference>
<feature type="non-terminal residue" evidence="2">
    <location>
        <position position="1"/>
    </location>
</feature>
<evidence type="ECO:0000313" key="2">
    <source>
        <dbReference type="EMBL" id="GFD06497.1"/>
    </source>
</evidence>
<name>A0A699T8I6_TANCI</name>
<organism evidence="2">
    <name type="scientific">Tanacetum cinerariifolium</name>
    <name type="common">Dalmatian daisy</name>
    <name type="synonym">Chrysanthemum cinerariifolium</name>
    <dbReference type="NCBI Taxonomy" id="118510"/>
    <lineage>
        <taxon>Eukaryota</taxon>
        <taxon>Viridiplantae</taxon>
        <taxon>Streptophyta</taxon>
        <taxon>Embryophyta</taxon>
        <taxon>Tracheophyta</taxon>
        <taxon>Spermatophyta</taxon>
        <taxon>Magnoliopsida</taxon>
        <taxon>eudicotyledons</taxon>
        <taxon>Gunneridae</taxon>
        <taxon>Pentapetalae</taxon>
        <taxon>asterids</taxon>
        <taxon>campanulids</taxon>
        <taxon>Asterales</taxon>
        <taxon>Asteraceae</taxon>
        <taxon>Asteroideae</taxon>
        <taxon>Anthemideae</taxon>
        <taxon>Anthemidinae</taxon>
        <taxon>Tanacetum</taxon>
    </lineage>
</organism>
<sequence>KYTTSVTKTKAADYGHIKWIEDLFYGYAVNWESALDVYSKRRIIAVTELKIVEWHDYKHLDWISVRHDDDQIYKFKEGNFKRLRLQDIEDMLLVLEHCHPEASGRSSTGSGKITEEAQPYEAQHVPTRSEAT</sequence>
<proteinExistence type="predicted"/>
<dbReference type="EMBL" id="BKCJ011225325">
    <property type="protein sequence ID" value="GFD06497.1"/>
    <property type="molecule type" value="Genomic_DNA"/>
</dbReference>